<dbReference type="Proteomes" id="UP000327493">
    <property type="component" value="Chromosome 15"/>
</dbReference>
<feature type="compositionally biased region" description="Polar residues" evidence="3">
    <location>
        <begin position="58"/>
        <end position="67"/>
    </location>
</feature>
<sequence>MSEPPELEDIDKCFTVFDGSSPEDVSHARQLWSSMSLLPPLESRLVSADISQRLPVSRTQRSGSIMSKQPVAQPPSVPALRQRREERQRYVAMADQRREILALLRRQREQRIQKELLSLDFKPNLKFGRDKILKMQKPPDSEMDDKELKNTEDIYGSVSGVCDNLLCNTRTQKKKKNPSMTINWRGTQITATQAFQRLVPEAEFKGSLTVPAGGGCQPTDLKGRQTWTTTRSWTGTRSPNDEPGGSGSAVAGIDLHSAGDGLEGVVPEVVERFLVQVVLLLAQALLEQLAFVSELDHCLGVGVEGGDGGSHAASEGTPGHAGWRDTGREEEESKQQLRRSLCTCQHTPTAPPQQQQRPQQHPEHTIHRGMLELCIHLNDDSDECLENEDSSLRSRQDVTLRAQNKVKYLFLMGRGRVCLIS</sequence>
<feature type="compositionally biased region" description="Basic and acidic residues" evidence="3">
    <location>
        <begin position="322"/>
        <end position="335"/>
    </location>
</feature>
<keyword evidence="5" id="KW-1185">Reference proteome</keyword>
<dbReference type="GO" id="GO:0060271">
    <property type="term" value="P:cilium assembly"/>
    <property type="evidence" value="ECO:0007669"/>
    <property type="project" value="InterPro"/>
</dbReference>
<evidence type="ECO:0000256" key="3">
    <source>
        <dbReference type="SAM" id="MobiDB-lite"/>
    </source>
</evidence>
<comment type="similarity">
    <text evidence="1">Belongs to the HOATZ family.</text>
</comment>
<evidence type="ECO:0000313" key="4">
    <source>
        <dbReference type="EMBL" id="KAA8585550.1"/>
    </source>
</evidence>
<organism evidence="4 5">
    <name type="scientific">Etheostoma spectabile</name>
    <name type="common">orangethroat darter</name>
    <dbReference type="NCBI Taxonomy" id="54343"/>
    <lineage>
        <taxon>Eukaryota</taxon>
        <taxon>Metazoa</taxon>
        <taxon>Chordata</taxon>
        <taxon>Craniata</taxon>
        <taxon>Vertebrata</taxon>
        <taxon>Euteleostomi</taxon>
        <taxon>Actinopterygii</taxon>
        <taxon>Neopterygii</taxon>
        <taxon>Teleostei</taxon>
        <taxon>Neoteleostei</taxon>
        <taxon>Acanthomorphata</taxon>
        <taxon>Eupercaria</taxon>
        <taxon>Perciformes</taxon>
        <taxon>Percoidei</taxon>
        <taxon>Percidae</taxon>
        <taxon>Etheostomatinae</taxon>
        <taxon>Etheostoma</taxon>
    </lineage>
</organism>
<evidence type="ECO:0000256" key="2">
    <source>
        <dbReference type="ARBA" id="ARBA00023657"/>
    </source>
</evidence>
<dbReference type="PANTHER" id="PTHR47231">
    <property type="entry name" value="UPF0722 PROTEIN C11ORF88"/>
    <property type="match status" value="1"/>
</dbReference>
<comment type="caution">
    <text evidence="4">The sequence shown here is derived from an EMBL/GenBank/DDBJ whole genome shotgun (WGS) entry which is preliminary data.</text>
</comment>
<protein>
    <recommendedName>
        <fullName evidence="2">Cilia- and flagella-associated protein HOATZ</fullName>
    </recommendedName>
</protein>
<feature type="non-terminal residue" evidence="4">
    <location>
        <position position="421"/>
    </location>
</feature>
<reference evidence="4 5" key="1">
    <citation type="submission" date="2019-08" db="EMBL/GenBank/DDBJ databases">
        <title>A chromosome-level genome assembly, high-density linkage maps, and genome scans reveal the genomic architecture of hybrid incompatibilities underlying speciation via character displacement in darters (Percidae: Etheostominae).</title>
        <authorList>
            <person name="Moran R.L."/>
            <person name="Catchen J.M."/>
            <person name="Fuller R.C."/>
        </authorList>
    </citation>
    <scope>NUCLEOTIDE SEQUENCE [LARGE SCALE GENOMIC DNA]</scope>
    <source>
        <strain evidence="4">EspeVRDwgs_2016</strain>
        <tissue evidence="4">Muscle</tissue>
    </source>
</reference>
<accession>A0A5J5CY95</accession>
<evidence type="ECO:0000256" key="1">
    <source>
        <dbReference type="ARBA" id="ARBA00023451"/>
    </source>
</evidence>
<dbReference type="PANTHER" id="PTHR47231:SF1">
    <property type="entry name" value="CILIA- AND FLAGELLA-ASSOCIATED PROTEIN HOATZ"/>
    <property type="match status" value="1"/>
</dbReference>
<evidence type="ECO:0000313" key="5">
    <source>
        <dbReference type="Proteomes" id="UP000327493"/>
    </source>
</evidence>
<proteinExistence type="inferred from homology"/>
<feature type="compositionally biased region" description="Low complexity" evidence="3">
    <location>
        <begin position="226"/>
        <end position="238"/>
    </location>
</feature>
<name>A0A5J5CY95_9PERO</name>
<dbReference type="EMBL" id="VOFY01000015">
    <property type="protein sequence ID" value="KAA8585550.1"/>
    <property type="molecule type" value="Genomic_DNA"/>
</dbReference>
<feature type="region of interest" description="Disordered" evidence="3">
    <location>
        <begin position="307"/>
        <end position="339"/>
    </location>
</feature>
<gene>
    <name evidence="4" type="ORF">FQN60_004244</name>
</gene>
<dbReference type="AlphaFoldDB" id="A0A5J5CY95"/>
<feature type="region of interest" description="Disordered" evidence="3">
    <location>
        <begin position="58"/>
        <end position="82"/>
    </location>
</feature>
<dbReference type="InterPro" id="IPR040681">
    <property type="entry name" value="HOATZ-like"/>
</dbReference>
<dbReference type="Pfam" id="PF17664">
    <property type="entry name" value="HOATZ-like"/>
    <property type="match status" value="1"/>
</dbReference>
<feature type="region of interest" description="Disordered" evidence="3">
    <location>
        <begin position="209"/>
        <end position="250"/>
    </location>
</feature>